<evidence type="ECO:0000313" key="4">
    <source>
        <dbReference type="Proteomes" id="UP000694557"/>
    </source>
</evidence>
<dbReference type="Gene3D" id="3.80.10.10">
    <property type="entry name" value="Ribonuclease Inhibitor"/>
    <property type="match status" value="1"/>
</dbReference>
<protein>
    <submittedName>
        <fullName evidence="3">Leucine rich repeat containing 14B</fullName>
    </submittedName>
</protein>
<keyword evidence="4" id="KW-1185">Reference proteome</keyword>
<dbReference type="Proteomes" id="UP000694557">
    <property type="component" value="Unassembled WGS sequence"/>
</dbReference>
<name>A0A8C7H5M9_ONCKI</name>
<dbReference type="InterPro" id="IPR032675">
    <property type="entry name" value="LRR_dom_sf"/>
</dbReference>
<organism evidence="3 4">
    <name type="scientific">Oncorhynchus kisutch</name>
    <name type="common">Coho salmon</name>
    <name type="synonym">Salmo kisutch</name>
    <dbReference type="NCBI Taxonomy" id="8019"/>
    <lineage>
        <taxon>Eukaryota</taxon>
        <taxon>Metazoa</taxon>
        <taxon>Chordata</taxon>
        <taxon>Craniata</taxon>
        <taxon>Vertebrata</taxon>
        <taxon>Euteleostomi</taxon>
        <taxon>Actinopterygii</taxon>
        <taxon>Neopterygii</taxon>
        <taxon>Teleostei</taxon>
        <taxon>Protacanthopterygii</taxon>
        <taxon>Salmoniformes</taxon>
        <taxon>Salmonidae</taxon>
        <taxon>Salmoninae</taxon>
        <taxon>Oncorhynchus</taxon>
    </lineage>
</organism>
<reference evidence="3" key="1">
    <citation type="submission" date="2025-08" db="UniProtKB">
        <authorList>
            <consortium name="Ensembl"/>
        </authorList>
    </citation>
    <scope>IDENTIFICATION</scope>
</reference>
<keyword evidence="1" id="KW-0433">Leucine-rich repeat</keyword>
<reference evidence="3" key="2">
    <citation type="submission" date="2025-09" db="UniProtKB">
        <authorList>
            <consortium name="Ensembl"/>
        </authorList>
    </citation>
    <scope>IDENTIFICATION</scope>
</reference>
<keyword evidence="2" id="KW-0677">Repeat</keyword>
<evidence type="ECO:0000256" key="1">
    <source>
        <dbReference type="ARBA" id="ARBA00022614"/>
    </source>
</evidence>
<dbReference type="GO" id="GO:0005737">
    <property type="term" value="C:cytoplasm"/>
    <property type="evidence" value="ECO:0007669"/>
    <property type="project" value="TreeGrafter"/>
</dbReference>
<proteinExistence type="predicted"/>
<dbReference type="AlphaFoldDB" id="A0A8C7H5M9"/>
<dbReference type="PANTHER" id="PTHR14224:SF27">
    <property type="entry name" value="LEUCINE-RICH REPEAT-CONTAINING PROTEIN 14B"/>
    <property type="match status" value="1"/>
</dbReference>
<dbReference type="SUPFAM" id="SSF52047">
    <property type="entry name" value="RNI-like"/>
    <property type="match status" value="1"/>
</dbReference>
<sequence>MKSLRFLAAEGFAQSGPSTMENLSCLLFNFYPLLFNACYLHEKAFLLHDLVQICLCTNLTCKGSWEGWLTARRISCICRQCLDANSLALKQLFYVLCVAQPEAMRRLQMVHNVHLEAPHLELLLSRIEFPQLQSLMLPEEVMDMRRLGSDEDDLLVTIGDLLSRLTELTELYMGFCTFPRHLQRLLSPLSTPLKFLKLANCNLNCVDMAYLANSLQRENLVSLDIMVTTSPRPFAASSLAAGFPALRYLELPLPLLGAYDADINETSKELGVSMVKSFNSIIGNFIDTIEIQR</sequence>
<dbReference type="PANTHER" id="PTHR14224">
    <property type="entry name" value="SIMILAR TO PREFERENTIALLY EXPRESSED ANTIGEN IN MELANOMA-LIKE 3"/>
    <property type="match status" value="1"/>
</dbReference>
<evidence type="ECO:0000313" key="3">
    <source>
        <dbReference type="Ensembl" id="ENSOKIP00005051783.1"/>
    </source>
</evidence>
<dbReference type="GeneTree" id="ENSGT01030000234531"/>
<dbReference type="Ensembl" id="ENSOKIT00005054704.1">
    <property type="protein sequence ID" value="ENSOKIP00005051783.1"/>
    <property type="gene ID" value="ENSOKIG00005021899.1"/>
</dbReference>
<dbReference type="InterPro" id="IPR050694">
    <property type="entry name" value="LRRC14/PRAME"/>
</dbReference>
<evidence type="ECO:0000256" key="2">
    <source>
        <dbReference type="ARBA" id="ARBA00022737"/>
    </source>
</evidence>
<accession>A0A8C7H5M9</accession>